<reference evidence="3" key="1">
    <citation type="journal article" date="2014" name="Proc. Natl. Acad. Sci. U.S.A.">
        <title>Extensive sampling of basidiomycete genomes demonstrates inadequacy of the white-rot/brown-rot paradigm for wood decay fungi.</title>
        <authorList>
            <person name="Riley R."/>
            <person name="Salamov A.A."/>
            <person name="Brown D.W."/>
            <person name="Nagy L.G."/>
            <person name="Floudas D."/>
            <person name="Held B.W."/>
            <person name="Levasseur A."/>
            <person name="Lombard V."/>
            <person name="Morin E."/>
            <person name="Otillar R."/>
            <person name="Lindquist E.A."/>
            <person name="Sun H."/>
            <person name="LaButti K.M."/>
            <person name="Schmutz J."/>
            <person name="Jabbour D."/>
            <person name="Luo H."/>
            <person name="Baker S.E."/>
            <person name="Pisabarro A.G."/>
            <person name="Walton J.D."/>
            <person name="Blanchette R.A."/>
            <person name="Henrissat B."/>
            <person name="Martin F."/>
            <person name="Cullen D."/>
            <person name="Hibbett D.S."/>
            <person name="Grigoriev I.V."/>
        </authorList>
    </citation>
    <scope>NUCLEOTIDE SEQUENCE [LARGE SCALE GENOMIC DNA]</scope>
    <source>
        <strain evidence="3">CBS 339.88</strain>
    </source>
</reference>
<dbReference type="AlphaFoldDB" id="A0A067TG53"/>
<gene>
    <name evidence="2" type="ORF">GALMADRAFT_134784</name>
</gene>
<evidence type="ECO:0000313" key="3">
    <source>
        <dbReference type="Proteomes" id="UP000027222"/>
    </source>
</evidence>
<feature type="compositionally biased region" description="Basic and acidic residues" evidence="1">
    <location>
        <begin position="52"/>
        <end position="70"/>
    </location>
</feature>
<feature type="compositionally biased region" description="Basic and acidic residues" evidence="1">
    <location>
        <begin position="1"/>
        <end position="14"/>
    </location>
</feature>
<keyword evidence="3" id="KW-1185">Reference proteome</keyword>
<feature type="region of interest" description="Disordered" evidence="1">
    <location>
        <begin position="1"/>
        <end position="112"/>
    </location>
</feature>
<dbReference type="Proteomes" id="UP000027222">
    <property type="component" value="Unassembled WGS sequence"/>
</dbReference>
<sequence>MDIDGNSRVEKLLEVEPAVAGEAPIDVEGNGKTGKPSEEPKKADNVPMEVDENSKNEKPMKVSKGADNKGTENNLKDLGSFGASHKDKHDANSNDQPEQESSGHSPSILLPV</sequence>
<name>A0A067TG53_GALM3</name>
<evidence type="ECO:0000256" key="1">
    <source>
        <dbReference type="SAM" id="MobiDB-lite"/>
    </source>
</evidence>
<dbReference type="HOGENOM" id="CLU_2146058_0_0_1"/>
<feature type="compositionally biased region" description="Basic and acidic residues" evidence="1">
    <location>
        <begin position="35"/>
        <end position="44"/>
    </location>
</feature>
<protein>
    <submittedName>
        <fullName evidence="2">Uncharacterized protein</fullName>
    </submittedName>
</protein>
<feature type="compositionally biased region" description="Polar residues" evidence="1">
    <location>
        <begin position="93"/>
        <end position="105"/>
    </location>
</feature>
<dbReference type="EMBL" id="KL142370">
    <property type="protein sequence ID" value="KDR81337.1"/>
    <property type="molecule type" value="Genomic_DNA"/>
</dbReference>
<dbReference type="OrthoDB" id="3061143at2759"/>
<evidence type="ECO:0000313" key="2">
    <source>
        <dbReference type="EMBL" id="KDR81337.1"/>
    </source>
</evidence>
<accession>A0A067TG53</accession>
<proteinExistence type="predicted"/>
<organism evidence="2 3">
    <name type="scientific">Galerina marginata (strain CBS 339.88)</name>
    <dbReference type="NCBI Taxonomy" id="685588"/>
    <lineage>
        <taxon>Eukaryota</taxon>
        <taxon>Fungi</taxon>
        <taxon>Dikarya</taxon>
        <taxon>Basidiomycota</taxon>
        <taxon>Agaricomycotina</taxon>
        <taxon>Agaricomycetes</taxon>
        <taxon>Agaricomycetidae</taxon>
        <taxon>Agaricales</taxon>
        <taxon>Agaricineae</taxon>
        <taxon>Strophariaceae</taxon>
        <taxon>Galerina</taxon>
    </lineage>
</organism>